<name>A0A8J8NT27_HALGN</name>
<dbReference type="OrthoDB" id="412596at2759"/>
<evidence type="ECO:0000313" key="1">
    <source>
        <dbReference type="EMBL" id="TNV80978.1"/>
    </source>
</evidence>
<dbReference type="Proteomes" id="UP000785679">
    <property type="component" value="Unassembled WGS sequence"/>
</dbReference>
<reference evidence="1" key="1">
    <citation type="submission" date="2019-06" db="EMBL/GenBank/DDBJ databases">
        <authorList>
            <person name="Zheng W."/>
        </authorList>
    </citation>
    <scope>NUCLEOTIDE SEQUENCE</scope>
    <source>
        <strain evidence="1">QDHG01</strain>
    </source>
</reference>
<dbReference type="EMBL" id="RRYP01006749">
    <property type="protein sequence ID" value="TNV80978.1"/>
    <property type="molecule type" value="Genomic_DNA"/>
</dbReference>
<protein>
    <submittedName>
        <fullName evidence="1">Uncharacterized protein</fullName>
    </submittedName>
</protein>
<sequence length="204" mass="23066">MEKLLTKQPNASPPHYSNYSPALSDFGLNYSPPSFPNPLPPGSTYNMTMYNLYNQPIQQIIPQQIIPLITSAQETNVSPFADFKVQSKTYYDCLYEFPTLDHQTQFKLLPQSEIASIELPNKQGVNIPVFIHKKHGLTPHKPTENNGNWDCDARKVFGKCLRGLTGFGQTKGVNGYSCRACNFDVCDKCMQAVMLIDRILERED</sequence>
<evidence type="ECO:0000313" key="2">
    <source>
        <dbReference type="Proteomes" id="UP000785679"/>
    </source>
</evidence>
<dbReference type="AlphaFoldDB" id="A0A8J8NT27"/>
<comment type="caution">
    <text evidence="1">The sequence shown here is derived from an EMBL/GenBank/DDBJ whole genome shotgun (WGS) entry which is preliminary data.</text>
</comment>
<keyword evidence="2" id="KW-1185">Reference proteome</keyword>
<gene>
    <name evidence="1" type="ORF">FGO68_gene11468</name>
</gene>
<accession>A0A8J8NT27</accession>
<proteinExistence type="predicted"/>
<organism evidence="1 2">
    <name type="scientific">Halteria grandinella</name>
    <dbReference type="NCBI Taxonomy" id="5974"/>
    <lineage>
        <taxon>Eukaryota</taxon>
        <taxon>Sar</taxon>
        <taxon>Alveolata</taxon>
        <taxon>Ciliophora</taxon>
        <taxon>Intramacronucleata</taxon>
        <taxon>Spirotrichea</taxon>
        <taxon>Stichotrichia</taxon>
        <taxon>Sporadotrichida</taxon>
        <taxon>Halteriidae</taxon>
        <taxon>Halteria</taxon>
    </lineage>
</organism>